<dbReference type="EMBL" id="MU006776">
    <property type="protein sequence ID" value="KAF2646467.1"/>
    <property type="molecule type" value="Genomic_DNA"/>
</dbReference>
<feature type="region of interest" description="Disordered" evidence="1">
    <location>
        <begin position="111"/>
        <end position="168"/>
    </location>
</feature>
<dbReference type="AlphaFoldDB" id="A0A6A6SHJ6"/>
<sequence>MDYQPSIPTPTNQPRHQRQRRRHRTRKLKTPATNPTPTHLTAAHIFSFLRMEADLEYFRSLRGPPQRLKWNTTASGLPDWTNLVTPNPQHSLWVEFEQRGHVDFEGQGEGVWEGGEQVGTKDEVGAMGGGLEWRRGGEKARRRGEVKGKEKERENGEVNRRSGSGRRD</sequence>
<reference evidence="2" key="1">
    <citation type="journal article" date="2020" name="Stud. Mycol.">
        <title>101 Dothideomycetes genomes: a test case for predicting lifestyles and emergence of pathogens.</title>
        <authorList>
            <person name="Haridas S."/>
            <person name="Albert R."/>
            <person name="Binder M."/>
            <person name="Bloem J."/>
            <person name="Labutti K."/>
            <person name="Salamov A."/>
            <person name="Andreopoulos B."/>
            <person name="Baker S."/>
            <person name="Barry K."/>
            <person name="Bills G."/>
            <person name="Bluhm B."/>
            <person name="Cannon C."/>
            <person name="Castanera R."/>
            <person name="Culley D."/>
            <person name="Daum C."/>
            <person name="Ezra D."/>
            <person name="Gonzalez J."/>
            <person name="Henrissat B."/>
            <person name="Kuo A."/>
            <person name="Liang C."/>
            <person name="Lipzen A."/>
            <person name="Lutzoni F."/>
            <person name="Magnuson J."/>
            <person name="Mondo S."/>
            <person name="Nolan M."/>
            <person name="Ohm R."/>
            <person name="Pangilinan J."/>
            <person name="Park H.-J."/>
            <person name="Ramirez L."/>
            <person name="Alfaro M."/>
            <person name="Sun H."/>
            <person name="Tritt A."/>
            <person name="Yoshinaga Y."/>
            <person name="Zwiers L.-H."/>
            <person name="Turgeon B."/>
            <person name="Goodwin S."/>
            <person name="Spatafora J."/>
            <person name="Crous P."/>
            <person name="Grigoriev I."/>
        </authorList>
    </citation>
    <scope>NUCLEOTIDE SEQUENCE</scope>
    <source>
        <strain evidence="2">CBS 473.64</strain>
    </source>
</reference>
<evidence type="ECO:0000313" key="2">
    <source>
        <dbReference type="EMBL" id="KAF2646467.1"/>
    </source>
</evidence>
<gene>
    <name evidence="2" type="ORF">P280DRAFT_512635</name>
</gene>
<keyword evidence="3" id="KW-1185">Reference proteome</keyword>
<organism evidence="2 3">
    <name type="scientific">Massarina eburnea CBS 473.64</name>
    <dbReference type="NCBI Taxonomy" id="1395130"/>
    <lineage>
        <taxon>Eukaryota</taxon>
        <taxon>Fungi</taxon>
        <taxon>Dikarya</taxon>
        <taxon>Ascomycota</taxon>
        <taxon>Pezizomycotina</taxon>
        <taxon>Dothideomycetes</taxon>
        <taxon>Pleosporomycetidae</taxon>
        <taxon>Pleosporales</taxon>
        <taxon>Massarineae</taxon>
        <taxon>Massarinaceae</taxon>
        <taxon>Massarina</taxon>
    </lineage>
</organism>
<feature type="compositionally biased region" description="Basic and acidic residues" evidence="1">
    <location>
        <begin position="132"/>
        <end position="168"/>
    </location>
</feature>
<protein>
    <submittedName>
        <fullName evidence="2">Uncharacterized protein</fullName>
    </submittedName>
</protein>
<evidence type="ECO:0000256" key="1">
    <source>
        <dbReference type="SAM" id="MobiDB-lite"/>
    </source>
</evidence>
<proteinExistence type="predicted"/>
<accession>A0A6A6SHJ6</accession>
<evidence type="ECO:0000313" key="3">
    <source>
        <dbReference type="Proteomes" id="UP000799753"/>
    </source>
</evidence>
<name>A0A6A6SHJ6_9PLEO</name>
<dbReference type="Proteomes" id="UP000799753">
    <property type="component" value="Unassembled WGS sequence"/>
</dbReference>
<feature type="compositionally biased region" description="Basic residues" evidence="1">
    <location>
        <begin position="15"/>
        <end position="29"/>
    </location>
</feature>
<feature type="region of interest" description="Disordered" evidence="1">
    <location>
        <begin position="1"/>
        <end position="37"/>
    </location>
</feature>